<keyword evidence="3" id="KW-0804">Transcription</keyword>
<dbReference type="InterPro" id="IPR011075">
    <property type="entry name" value="TetR_C"/>
</dbReference>
<evidence type="ECO:0000256" key="2">
    <source>
        <dbReference type="ARBA" id="ARBA00023125"/>
    </source>
</evidence>
<feature type="DNA-binding region" description="H-T-H motif" evidence="4">
    <location>
        <begin position="37"/>
        <end position="56"/>
    </location>
</feature>
<dbReference type="Pfam" id="PF00440">
    <property type="entry name" value="TetR_N"/>
    <property type="match status" value="1"/>
</dbReference>
<dbReference type="PRINTS" id="PR00455">
    <property type="entry name" value="HTHTETR"/>
</dbReference>
<gene>
    <name evidence="6" type="ORF">VSX56_14190</name>
</gene>
<evidence type="ECO:0000256" key="3">
    <source>
        <dbReference type="ARBA" id="ARBA00023163"/>
    </source>
</evidence>
<evidence type="ECO:0000259" key="5">
    <source>
        <dbReference type="PROSITE" id="PS50977"/>
    </source>
</evidence>
<keyword evidence="2 4" id="KW-0238">DNA-binding</keyword>
<dbReference type="RefSeq" id="WP_350938034.1">
    <property type="nucleotide sequence ID" value="NZ_JAYWLC010000012.1"/>
</dbReference>
<dbReference type="Gene3D" id="1.10.10.60">
    <property type="entry name" value="Homeodomain-like"/>
    <property type="match status" value="1"/>
</dbReference>
<dbReference type="InterPro" id="IPR001647">
    <property type="entry name" value="HTH_TetR"/>
</dbReference>
<dbReference type="Pfam" id="PF16859">
    <property type="entry name" value="TetR_C_11"/>
    <property type="match status" value="1"/>
</dbReference>
<sequence>MTQTPPPAGRPRNRDTGPALLAAAHRLVAQHGYEAVSISQIIEEAGVSRQSLYRRWPTKADLVLDSFHAMSAPLPPLDPHCSGRETLELFLTQIFHNLADMGSALTALIAAAQTDLQFRAHFVQSFVKPREELMLEILRHARTRGEIGGGSDLQILSDMIHGAFWYRVLNGDPLDEQVVTRLVATVFASATSG</sequence>
<protein>
    <submittedName>
        <fullName evidence="6">TetR/AcrR family transcriptional regulator</fullName>
    </submittedName>
</protein>
<organism evidence="6 7">
    <name type="scientific">Thioclava kandeliae</name>
    <dbReference type="NCBI Taxonomy" id="3070818"/>
    <lineage>
        <taxon>Bacteria</taxon>
        <taxon>Pseudomonadati</taxon>
        <taxon>Pseudomonadota</taxon>
        <taxon>Alphaproteobacteria</taxon>
        <taxon>Rhodobacterales</taxon>
        <taxon>Paracoccaceae</taxon>
        <taxon>Thioclava</taxon>
    </lineage>
</organism>
<dbReference type="InterPro" id="IPR050109">
    <property type="entry name" value="HTH-type_TetR-like_transc_reg"/>
</dbReference>
<evidence type="ECO:0000256" key="1">
    <source>
        <dbReference type="ARBA" id="ARBA00023015"/>
    </source>
</evidence>
<proteinExistence type="predicted"/>
<dbReference type="InterPro" id="IPR009057">
    <property type="entry name" value="Homeodomain-like_sf"/>
</dbReference>
<dbReference type="EMBL" id="JAYWLC010000012">
    <property type="protein sequence ID" value="MER5172924.1"/>
    <property type="molecule type" value="Genomic_DNA"/>
</dbReference>
<comment type="caution">
    <text evidence="6">The sequence shown here is derived from an EMBL/GenBank/DDBJ whole genome shotgun (WGS) entry which is preliminary data.</text>
</comment>
<dbReference type="Proteomes" id="UP001438953">
    <property type="component" value="Unassembled WGS sequence"/>
</dbReference>
<dbReference type="SUPFAM" id="SSF46689">
    <property type="entry name" value="Homeodomain-like"/>
    <property type="match status" value="1"/>
</dbReference>
<dbReference type="Gene3D" id="1.10.357.10">
    <property type="entry name" value="Tetracycline Repressor, domain 2"/>
    <property type="match status" value="1"/>
</dbReference>
<name>A0ABV1SJ42_9RHOB</name>
<dbReference type="SUPFAM" id="SSF48498">
    <property type="entry name" value="Tetracyclin repressor-like, C-terminal domain"/>
    <property type="match status" value="1"/>
</dbReference>
<dbReference type="PANTHER" id="PTHR30055:SF148">
    <property type="entry name" value="TETR-FAMILY TRANSCRIPTIONAL REGULATOR"/>
    <property type="match status" value="1"/>
</dbReference>
<dbReference type="PANTHER" id="PTHR30055">
    <property type="entry name" value="HTH-TYPE TRANSCRIPTIONAL REGULATOR RUTR"/>
    <property type="match status" value="1"/>
</dbReference>
<keyword evidence="7" id="KW-1185">Reference proteome</keyword>
<accession>A0ABV1SJ42</accession>
<dbReference type="InterPro" id="IPR036271">
    <property type="entry name" value="Tet_transcr_reg_TetR-rel_C_sf"/>
</dbReference>
<dbReference type="PROSITE" id="PS50977">
    <property type="entry name" value="HTH_TETR_2"/>
    <property type="match status" value="1"/>
</dbReference>
<feature type="domain" description="HTH tetR-type" evidence="5">
    <location>
        <begin position="14"/>
        <end position="74"/>
    </location>
</feature>
<evidence type="ECO:0000313" key="7">
    <source>
        <dbReference type="Proteomes" id="UP001438953"/>
    </source>
</evidence>
<evidence type="ECO:0000313" key="6">
    <source>
        <dbReference type="EMBL" id="MER5172924.1"/>
    </source>
</evidence>
<evidence type="ECO:0000256" key="4">
    <source>
        <dbReference type="PROSITE-ProRule" id="PRU00335"/>
    </source>
</evidence>
<reference evidence="6 7" key="1">
    <citation type="submission" date="2024-06" db="EMBL/GenBank/DDBJ databases">
        <title>Thioclava kandeliae sp. nov. from a rhizosphere soil sample of Kandelia candel in a mangrove.</title>
        <authorList>
            <person name="Mu T."/>
        </authorList>
    </citation>
    <scope>NUCLEOTIDE SEQUENCE [LARGE SCALE GENOMIC DNA]</scope>
    <source>
        <strain evidence="6 7">CPCC 100088</strain>
    </source>
</reference>
<keyword evidence="1" id="KW-0805">Transcription regulation</keyword>